<evidence type="ECO:0000256" key="2">
    <source>
        <dbReference type="ARBA" id="ARBA00023110"/>
    </source>
</evidence>
<keyword evidence="6" id="KW-1185">Reference proteome</keyword>
<dbReference type="InterPro" id="IPR044666">
    <property type="entry name" value="Cyclophilin_A-like"/>
</dbReference>
<dbReference type="InterPro" id="IPR002130">
    <property type="entry name" value="Cyclophilin-type_PPIase_dom"/>
</dbReference>
<dbReference type="SUPFAM" id="SSF50891">
    <property type="entry name" value="Cyclophilin-like"/>
    <property type="match status" value="1"/>
</dbReference>
<dbReference type="AlphaFoldDB" id="A0AAE3INA3"/>
<dbReference type="PANTHER" id="PTHR45625">
    <property type="entry name" value="PEPTIDYL-PROLYL CIS-TRANS ISOMERASE-RELATED"/>
    <property type="match status" value="1"/>
</dbReference>
<protein>
    <recommendedName>
        <fullName evidence="1">peptidylprolyl isomerase</fullName>
        <ecNumber evidence="1">5.2.1.8</ecNumber>
    </recommendedName>
</protein>
<dbReference type="Gene3D" id="2.40.100.10">
    <property type="entry name" value="Cyclophilin-like"/>
    <property type="match status" value="1"/>
</dbReference>
<dbReference type="InterPro" id="IPR029000">
    <property type="entry name" value="Cyclophilin-like_dom_sf"/>
</dbReference>
<organism evidence="5 6">
    <name type="scientific">Haoranjiania flava</name>
    <dbReference type="NCBI Taxonomy" id="1856322"/>
    <lineage>
        <taxon>Bacteria</taxon>
        <taxon>Pseudomonadati</taxon>
        <taxon>Bacteroidota</taxon>
        <taxon>Chitinophagia</taxon>
        <taxon>Chitinophagales</taxon>
        <taxon>Chitinophagaceae</taxon>
        <taxon>Haoranjiania</taxon>
    </lineage>
</organism>
<comment type="caution">
    <text evidence="5">The sequence shown here is derived from an EMBL/GenBank/DDBJ whole genome shotgun (WGS) entry which is preliminary data.</text>
</comment>
<evidence type="ECO:0000313" key="5">
    <source>
        <dbReference type="EMBL" id="MCU7694220.1"/>
    </source>
</evidence>
<evidence type="ECO:0000313" key="6">
    <source>
        <dbReference type="Proteomes" id="UP001209317"/>
    </source>
</evidence>
<proteinExistence type="predicted"/>
<feature type="domain" description="PPIase cyclophilin-type" evidence="4">
    <location>
        <begin position="36"/>
        <end position="200"/>
    </location>
</feature>
<dbReference type="EMBL" id="JAOTPL010000007">
    <property type="protein sequence ID" value="MCU7694220.1"/>
    <property type="molecule type" value="Genomic_DNA"/>
</dbReference>
<evidence type="ECO:0000259" key="4">
    <source>
        <dbReference type="PROSITE" id="PS50072"/>
    </source>
</evidence>
<reference evidence="5" key="1">
    <citation type="submission" date="2022-10" db="EMBL/GenBank/DDBJ databases">
        <authorList>
            <person name="Kim H.S."/>
            <person name="Kim J.-S."/>
            <person name="Suh M.K."/>
            <person name="Eom M.K."/>
            <person name="Lee J.-S."/>
        </authorList>
    </citation>
    <scope>NUCLEOTIDE SEQUENCE</scope>
    <source>
        <strain evidence="5">LIP-5</strain>
    </source>
</reference>
<dbReference type="PANTHER" id="PTHR45625:SF4">
    <property type="entry name" value="PEPTIDYLPROLYL ISOMERASE DOMAIN AND WD REPEAT-CONTAINING PROTEIN 1"/>
    <property type="match status" value="1"/>
</dbReference>
<accession>A0AAE3INA3</accession>
<sequence>MKKQLWIYKISFFVVITFLLACGGSNSGNPVIEIKTSLGAVYVELYPEKAPQTCAAFLSYVDEGIFDNSSFYRVLNKENQPSDASKSELIQGGIWESNSAKAQSLPGIPHEGTNITGILHKRGAISMARQDTGTATSEFFILVDDDPAYDYGGDANPDKQGYAAFGKVIKGMNVVNKIYNQPANGQRFQRPIPIYKIRRD</sequence>
<keyword evidence="2" id="KW-0697">Rotamase</keyword>
<dbReference type="Proteomes" id="UP001209317">
    <property type="component" value="Unassembled WGS sequence"/>
</dbReference>
<evidence type="ECO:0000256" key="1">
    <source>
        <dbReference type="ARBA" id="ARBA00013194"/>
    </source>
</evidence>
<dbReference type="CDD" id="cd00317">
    <property type="entry name" value="cyclophilin"/>
    <property type="match status" value="1"/>
</dbReference>
<gene>
    <name evidence="5" type="ORF">OD355_06810</name>
</gene>
<dbReference type="PROSITE" id="PS51257">
    <property type="entry name" value="PROKAR_LIPOPROTEIN"/>
    <property type="match status" value="1"/>
</dbReference>
<name>A0AAE3INA3_9BACT</name>
<dbReference type="GO" id="GO:0003755">
    <property type="term" value="F:peptidyl-prolyl cis-trans isomerase activity"/>
    <property type="evidence" value="ECO:0007669"/>
    <property type="project" value="UniProtKB-KW"/>
</dbReference>
<dbReference type="Pfam" id="PF00160">
    <property type="entry name" value="Pro_isomerase"/>
    <property type="match status" value="1"/>
</dbReference>
<evidence type="ECO:0000256" key="3">
    <source>
        <dbReference type="ARBA" id="ARBA00023235"/>
    </source>
</evidence>
<dbReference type="PROSITE" id="PS50072">
    <property type="entry name" value="CSA_PPIASE_2"/>
    <property type="match status" value="1"/>
</dbReference>
<keyword evidence="3 5" id="KW-0413">Isomerase</keyword>
<dbReference type="EC" id="5.2.1.8" evidence="1"/>
<dbReference type="RefSeq" id="WP_263037706.1">
    <property type="nucleotide sequence ID" value="NZ_JAOTPL010000007.1"/>
</dbReference>